<evidence type="ECO:0000256" key="1">
    <source>
        <dbReference type="ARBA" id="ARBA00004651"/>
    </source>
</evidence>
<keyword evidence="5 10" id="KW-0592">Phosphate transport</keyword>
<evidence type="ECO:0000256" key="3">
    <source>
        <dbReference type="ARBA" id="ARBA00022448"/>
    </source>
</evidence>
<keyword evidence="4 10" id="KW-1003">Cell membrane</keyword>
<evidence type="ECO:0000256" key="6">
    <source>
        <dbReference type="ARBA" id="ARBA00022692"/>
    </source>
</evidence>
<dbReference type="InterPro" id="IPR035906">
    <property type="entry name" value="MetI-like_sf"/>
</dbReference>
<comment type="function">
    <text evidence="10">Part of the binding-protein-dependent transport system for phosphate; probably responsible for the translocation of the substrate across the membrane.</text>
</comment>
<feature type="transmembrane region" description="Helical" evidence="9">
    <location>
        <begin position="185"/>
        <end position="208"/>
    </location>
</feature>
<dbReference type="CDD" id="cd06261">
    <property type="entry name" value="TM_PBP2"/>
    <property type="match status" value="1"/>
</dbReference>
<evidence type="ECO:0000256" key="10">
    <source>
        <dbReference type="RuleBase" id="RU363054"/>
    </source>
</evidence>
<comment type="caution">
    <text evidence="12">The sequence shown here is derived from an EMBL/GenBank/DDBJ whole genome shotgun (WGS) entry which is preliminary data.</text>
</comment>
<evidence type="ECO:0000256" key="9">
    <source>
        <dbReference type="RuleBase" id="RU363032"/>
    </source>
</evidence>
<accession>A0A7C3E8B5</accession>
<keyword evidence="7 9" id="KW-1133">Transmembrane helix</keyword>
<dbReference type="InterPro" id="IPR000515">
    <property type="entry name" value="MetI-like"/>
</dbReference>
<protein>
    <recommendedName>
        <fullName evidence="10">Phosphate transport system permease protein</fullName>
    </recommendedName>
</protein>
<sequence length="336" mass="35960">MVLLQKLKLSKETSPRRLPLIKDPGDRVFSVIIGSASAFVILLLSAFVLLLFYDSLESIQRFGFKFFSGSDWNPVETELNPISFGALPFIFGTIVTSVVALILATPLAIGSALFIVEYAPLWLGKIVSFIIELLVAIPSVAYGIWGLFVLVPFMRSTIEPALQTLLEPIPLLGKLVEGPPIGQDLLTGSVILAIMILPTILSVSREIIKNVPRLQKEGMLALGATKWEVLIGAVLPYARGGIVGAAMLGLARAIGETMAVTMVIGNSTTKISPSLLTPGYTIASAIANQFTEADSSIYFSAIVELGLLLLVVASAFNILAHILTQYILKGGDARHA</sequence>
<gene>
    <name evidence="12" type="primary">pstC</name>
    <name evidence="12" type="ORF">ENS59_12630</name>
</gene>
<dbReference type="PANTHER" id="PTHR30425:SF1">
    <property type="entry name" value="PHOSPHATE TRANSPORT SYSTEM PERMEASE PROTEIN PSTC"/>
    <property type="match status" value="1"/>
</dbReference>
<comment type="subcellular location">
    <subcellularLocation>
        <location evidence="1 9">Cell membrane</location>
        <topology evidence="1 9">Multi-pass membrane protein</topology>
    </subcellularLocation>
</comment>
<evidence type="ECO:0000256" key="7">
    <source>
        <dbReference type="ARBA" id="ARBA00022989"/>
    </source>
</evidence>
<dbReference type="Gene3D" id="1.10.3720.10">
    <property type="entry name" value="MetI-like"/>
    <property type="match status" value="1"/>
</dbReference>
<feature type="transmembrane region" description="Helical" evidence="9">
    <location>
        <begin position="89"/>
        <end position="114"/>
    </location>
</feature>
<dbReference type="GO" id="GO:0005315">
    <property type="term" value="F:phosphate transmembrane transporter activity"/>
    <property type="evidence" value="ECO:0007669"/>
    <property type="project" value="InterPro"/>
</dbReference>
<feature type="transmembrane region" description="Helical" evidence="9">
    <location>
        <begin position="297"/>
        <end position="319"/>
    </location>
</feature>
<dbReference type="Pfam" id="PF00528">
    <property type="entry name" value="BPD_transp_1"/>
    <property type="match status" value="1"/>
</dbReference>
<reference evidence="12" key="1">
    <citation type="journal article" date="2020" name="mSystems">
        <title>Genome- and Community-Level Interaction Insights into Carbon Utilization and Element Cycling Functions of Hydrothermarchaeota in Hydrothermal Sediment.</title>
        <authorList>
            <person name="Zhou Z."/>
            <person name="Liu Y."/>
            <person name="Xu W."/>
            <person name="Pan J."/>
            <person name="Luo Z.H."/>
            <person name="Li M."/>
        </authorList>
    </citation>
    <scope>NUCLEOTIDE SEQUENCE [LARGE SCALE GENOMIC DNA]</scope>
    <source>
        <strain evidence="12">SpSt-503</strain>
    </source>
</reference>
<dbReference type="PANTHER" id="PTHR30425">
    <property type="entry name" value="PHOSPHATE TRANSPORT SYSTEM PERMEASE PROTEIN PST"/>
    <property type="match status" value="1"/>
</dbReference>
<comment type="similarity">
    <text evidence="2 10">Belongs to the binding-protein-dependent transport system permease family. CysTW subfamily.</text>
</comment>
<keyword evidence="8 9" id="KW-0472">Membrane</keyword>
<feature type="transmembrane region" description="Helical" evidence="9">
    <location>
        <begin position="28"/>
        <end position="53"/>
    </location>
</feature>
<dbReference type="SUPFAM" id="SSF161098">
    <property type="entry name" value="MetI-like"/>
    <property type="match status" value="1"/>
</dbReference>
<feature type="transmembrane region" description="Helical" evidence="9">
    <location>
        <begin position="126"/>
        <end position="151"/>
    </location>
</feature>
<evidence type="ECO:0000259" key="11">
    <source>
        <dbReference type="PROSITE" id="PS50928"/>
    </source>
</evidence>
<dbReference type="GO" id="GO:0005886">
    <property type="term" value="C:plasma membrane"/>
    <property type="evidence" value="ECO:0007669"/>
    <property type="project" value="UniProtKB-SubCell"/>
</dbReference>
<dbReference type="AlphaFoldDB" id="A0A7C3E8B5"/>
<dbReference type="InterPro" id="IPR051124">
    <property type="entry name" value="Phosphate_Transport_Permease"/>
</dbReference>
<dbReference type="GO" id="GO:0006817">
    <property type="term" value="P:phosphate ion transport"/>
    <property type="evidence" value="ECO:0007669"/>
    <property type="project" value="UniProtKB-KW"/>
</dbReference>
<feature type="transmembrane region" description="Helical" evidence="9">
    <location>
        <begin position="229"/>
        <end position="254"/>
    </location>
</feature>
<dbReference type="NCBIfam" id="TIGR02138">
    <property type="entry name" value="phosphate_pstC"/>
    <property type="match status" value="1"/>
</dbReference>
<evidence type="ECO:0000313" key="12">
    <source>
        <dbReference type="EMBL" id="HFH30331.1"/>
    </source>
</evidence>
<organism evidence="12">
    <name type="scientific">Gracilinema caldarium</name>
    <dbReference type="NCBI Taxonomy" id="215591"/>
    <lineage>
        <taxon>Bacteria</taxon>
        <taxon>Pseudomonadati</taxon>
        <taxon>Spirochaetota</taxon>
        <taxon>Spirochaetia</taxon>
        <taxon>Spirochaetales</taxon>
        <taxon>Breznakiellaceae</taxon>
        <taxon>Gracilinema</taxon>
    </lineage>
</organism>
<feature type="domain" description="ABC transmembrane type-1" evidence="11">
    <location>
        <begin position="90"/>
        <end position="320"/>
    </location>
</feature>
<evidence type="ECO:0000256" key="8">
    <source>
        <dbReference type="ARBA" id="ARBA00023136"/>
    </source>
</evidence>
<proteinExistence type="inferred from homology"/>
<dbReference type="InterPro" id="IPR011864">
    <property type="entry name" value="Phosphate_PstC"/>
</dbReference>
<evidence type="ECO:0000256" key="5">
    <source>
        <dbReference type="ARBA" id="ARBA00022592"/>
    </source>
</evidence>
<dbReference type="PROSITE" id="PS50928">
    <property type="entry name" value="ABC_TM1"/>
    <property type="match status" value="1"/>
</dbReference>
<dbReference type="EMBL" id="DSVL01000386">
    <property type="protein sequence ID" value="HFH30331.1"/>
    <property type="molecule type" value="Genomic_DNA"/>
</dbReference>
<keyword evidence="6 9" id="KW-0812">Transmembrane</keyword>
<keyword evidence="3 9" id="KW-0813">Transport</keyword>
<evidence type="ECO:0000256" key="2">
    <source>
        <dbReference type="ARBA" id="ARBA00007069"/>
    </source>
</evidence>
<name>A0A7C3E8B5_9SPIR</name>
<evidence type="ECO:0000256" key="4">
    <source>
        <dbReference type="ARBA" id="ARBA00022475"/>
    </source>
</evidence>